<feature type="chain" id="PRO_5036484785" evidence="1">
    <location>
        <begin position="25"/>
        <end position="176"/>
    </location>
</feature>
<dbReference type="Proteomes" id="UP000887116">
    <property type="component" value="Unassembled WGS sequence"/>
</dbReference>
<keyword evidence="1" id="KW-0732">Signal</keyword>
<evidence type="ECO:0000313" key="2">
    <source>
        <dbReference type="EMBL" id="GFR07285.1"/>
    </source>
</evidence>
<name>A0A8X6LEX4_TRICU</name>
<evidence type="ECO:0000313" key="3">
    <source>
        <dbReference type="Proteomes" id="UP000887116"/>
    </source>
</evidence>
<keyword evidence="3" id="KW-1185">Reference proteome</keyword>
<sequence>MSNMRIMILSVFLLILLIVSSVHGVDEKKVFCDESITKEMQALDKKTPPKFKEAHLKCLESRKKEDFKDIEVQCEKEGDNTLSETTRRGCFRRLENNELEEKEPCGASKEFEGNELEKLLAQNPCQKLAELEKPLQVDGSTVLKLLKALGVTQKQGYWAKVRKASNGRKRKENTVR</sequence>
<proteinExistence type="predicted"/>
<protein>
    <submittedName>
        <fullName evidence="2">Uncharacterized protein</fullName>
    </submittedName>
</protein>
<reference evidence="2" key="1">
    <citation type="submission" date="2020-07" db="EMBL/GenBank/DDBJ databases">
        <title>Multicomponent nature underlies the extraordinary mechanical properties of spider dragline silk.</title>
        <authorList>
            <person name="Kono N."/>
            <person name="Nakamura H."/>
            <person name="Mori M."/>
            <person name="Yoshida Y."/>
            <person name="Ohtoshi R."/>
            <person name="Malay A.D."/>
            <person name="Moran D.A.P."/>
            <person name="Tomita M."/>
            <person name="Numata K."/>
            <person name="Arakawa K."/>
        </authorList>
    </citation>
    <scope>NUCLEOTIDE SEQUENCE</scope>
</reference>
<comment type="caution">
    <text evidence="2">The sequence shown here is derived from an EMBL/GenBank/DDBJ whole genome shotgun (WGS) entry which is preliminary data.</text>
</comment>
<evidence type="ECO:0000256" key="1">
    <source>
        <dbReference type="SAM" id="SignalP"/>
    </source>
</evidence>
<organism evidence="2 3">
    <name type="scientific">Trichonephila clavata</name>
    <name type="common">Joro spider</name>
    <name type="synonym">Nephila clavata</name>
    <dbReference type="NCBI Taxonomy" id="2740835"/>
    <lineage>
        <taxon>Eukaryota</taxon>
        <taxon>Metazoa</taxon>
        <taxon>Ecdysozoa</taxon>
        <taxon>Arthropoda</taxon>
        <taxon>Chelicerata</taxon>
        <taxon>Arachnida</taxon>
        <taxon>Araneae</taxon>
        <taxon>Araneomorphae</taxon>
        <taxon>Entelegynae</taxon>
        <taxon>Araneoidea</taxon>
        <taxon>Nephilidae</taxon>
        <taxon>Trichonephila</taxon>
    </lineage>
</organism>
<dbReference type="InterPro" id="IPR036388">
    <property type="entry name" value="WH-like_DNA-bd_sf"/>
</dbReference>
<feature type="signal peptide" evidence="1">
    <location>
        <begin position="1"/>
        <end position="24"/>
    </location>
</feature>
<dbReference type="EMBL" id="BMAO01035977">
    <property type="protein sequence ID" value="GFR07285.1"/>
    <property type="molecule type" value="Genomic_DNA"/>
</dbReference>
<accession>A0A8X6LEX4</accession>
<dbReference type="Gene3D" id="1.10.10.10">
    <property type="entry name" value="Winged helix-like DNA-binding domain superfamily/Winged helix DNA-binding domain"/>
    <property type="match status" value="1"/>
</dbReference>
<gene>
    <name evidence="2" type="ORF">TNCT_79831</name>
</gene>
<dbReference type="AlphaFoldDB" id="A0A8X6LEX4"/>